<gene>
    <name evidence="2" type="ORF">LY90DRAFT_503330</name>
</gene>
<dbReference type="EMBL" id="MCOG01000036">
    <property type="protein sequence ID" value="ORY72945.1"/>
    <property type="molecule type" value="Genomic_DNA"/>
</dbReference>
<feature type="region of interest" description="Disordered" evidence="1">
    <location>
        <begin position="168"/>
        <end position="193"/>
    </location>
</feature>
<name>A0A1Y2EQ26_9FUNG</name>
<feature type="compositionally biased region" description="Low complexity" evidence="1">
    <location>
        <begin position="105"/>
        <end position="119"/>
    </location>
</feature>
<keyword evidence="3" id="KW-1185">Reference proteome</keyword>
<dbReference type="AlphaFoldDB" id="A0A1Y2EQ26"/>
<evidence type="ECO:0000313" key="2">
    <source>
        <dbReference type="EMBL" id="ORY72945.1"/>
    </source>
</evidence>
<accession>A0A1Y2EQ26</accession>
<sequence length="255" mass="28073">MIISILKVFENLFKVLENFNPIDVDNASTANDEDILRVEKACYQRIYETINRKRSPDYIKDFFSNVIQNIKFTKFNIPTPTPTVVPDVEASTSGNNFAAPPSVCAPDNAPATTNDAPANSPGSTPEVANAARRSSKEAISAFALALKERVVSPSKGFAAFKAVNPSGPLESPEFKGTSELFEDDDQNTEDDNDSIISSTLTPTVPIEHYQEVGMDMYSDTIIFNSPNILNTTINPLNPMDYSSKDIIESMKYIKE</sequence>
<organism evidence="2 3">
    <name type="scientific">Neocallimastix californiae</name>
    <dbReference type="NCBI Taxonomy" id="1754190"/>
    <lineage>
        <taxon>Eukaryota</taxon>
        <taxon>Fungi</taxon>
        <taxon>Fungi incertae sedis</taxon>
        <taxon>Chytridiomycota</taxon>
        <taxon>Chytridiomycota incertae sedis</taxon>
        <taxon>Neocallimastigomycetes</taxon>
        <taxon>Neocallimastigales</taxon>
        <taxon>Neocallimastigaceae</taxon>
        <taxon>Neocallimastix</taxon>
    </lineage>
</organism>
<protein>
    <submittedName>
        <fullName evidence="2">Uncharacterized protein</fullName>
    </submittedName>
</protein>
<comment type="caution">
    <text evidence="2">The sequence shown here is derived from an EMBL/GenBank/DDBJ whole genome shotgun (WGS) entry which is preliminary data.</text>
</comment>
<evidence type="ECO:0000313" key="3">
    <source>
        <dbReference type="Proteomes" id="UP000193920"/>
    </source>
</evidence>
<feature type="compositionally biased region" description="Acidic residues" evidence="1">
    <location>
        <begin position="180"/>
        <end position="193"/>
    </location>
</feature>
<reference evidence="2 3" key="1">
    <citation type="submission" date="2016-08" db="EMBL/GenBank/DDBJ databases">
        <title>A Parts List for Fungal Cellulosomes Revealed by Comparative Genomics.</title>
        <authorList>
            <consortium name="DOE Joint Genome Institute"/>
            <person name="Haitjema C.H."/>
            <person name="Gilmore S.P."/>
            <person name="Henske J.K."/>
            <person name="Solomon K.V."/>
            <person name="De Groot R."/>
            <person name="Kuo A."/>
            <person name="Mondo S.J."/>
            <person name="Salamov A.A."/>
            <person name="Labutti K."/>
            <person name="Zhao Z."/>
            <person name="Chiniquy J."/>
            <person name="Barry K."/>
            <person name="Brewer H.M."/>
            <person name="Purvine S.O."/>
            <person name="Wright A.T."/>
            <person name="Boxma B."/>
            <person name="Van Alen T."/>
            <person name="Hackstein J.H."/>
            <person name="Baker S.E."/>
            <person name="Grigoriev I.V."/>
            <person name="O'Malley M.A."/>
        </authorList>
    </citation>
    <scope>NUCLEOTIDE SEQUENCE [LARGE SCALE GENOMIC DNA]</scope>
    <source>
        <strain evidence="2 3">G1</strain>
    </source>
</reference>
<proteinExistence type="predicted"/>
<evidence type="ECO:0000256" key="1">
    <source>
        <dbReference type="SAM" id="MobiDB-lite"/>
    </source>
</evidence>
<feature type="region of interest" description="Disordered" evidence="1">
    <location>
        <begin position="96"/>
        <end position="132"/>
    </location>
</feature>
<dbReference type="Proteomes" id="UP000193920">
    <property type="component" value="Unassembled WGS sequence"/>
</dbReference>